<evidence type="ECO:0000256" key="6">
    <source>
        <dbReference type="SAM" id="MobiDB-lite"/>
    </source>
</evidence>
<dbReference type="Gene3D" id="2.60.40.10">
    <property type="entry name" value="Immunoglobulins"/>
    <property type="match status" value="1"/>
</dbReference>
<feature type="compositionally biased region" description="Polar residues" evidence="6">
    <location>
        <begin position="142"/>
        <end position="203"/>
    </location>
</feature>
<evidence type="ECO:0000256" key="3">
    <source>
        <dbReference type="ARBA" id="ARBA00022692"/>
    </source>
</evidence>
<organism evidence="10 11">
    <name type="scientific">Adineta steineri</name>
    <dbReference type="NCBI Taxonomy" id="433720"/>
    <lineage>
        <taxon>Eukaryota</taxon>
        <taxon>Metazoa</taxon>
        <taxon>Spiralia</taxon>
        <taxon>Gnathifera</taxon>
        <taxon>Rotifera</taxon>
        <taxon>Eurotatoria</taxon>
        <taxon>Bdelloidea</taxon>
        <taxon>Adinetida</taxon>
        <taxon>Adinetidae</taxon>
        <taxon>Adineta</taxon>
    </lineage>
</organism>
<dbReference type="Pfam" id="PF00635">
    <property type="entry name" value="Motile_Sperm"/>
    <property type="match status" value="1"/>
</dbReference>
<evidence type="ECO:0000256" key="2">
    <source>
        <dbReference type="ARBA" id="ARBA00008932"/>
    </source>
</evidence>
<evidence type="ECO:0000256" key="7">
    <source>
        <dbReference type="SAM" id="Phobius"/>
    </source>
</evidence>
<dbReference type="GO" id="GO:0005789">
    <property type="term" value="C:endoplasmic reticulum membrane"/>
    <property type="evidence" value="ECO:0007669"/>
    <property type="project" value="InterPro"/>
</dbReference>
<evidence type="ECO:0000256" key="1">
    <source>
        <dbReference type="ARBA" id="ARBA00004211"/>
    </source>
</evidence>
<keyword evidence="3 7" id="KW-0812">Transmembrane</keyword>
<evidence type="ECO:0000313" key="10">
    <source>
        <dbReference type="EMBL" id="CAF1406206.1"/>
    </source>
</evidence>
<dbReference type="SUPFAM" id="SSF49354">
    <property type="entry name" value="PapD-like"/>
    <property type="match status" value="1"/>
</dbReference>
<feature type="domain" description="MSP" evidence="8">
    <location>
        <begin position="2"/>
        <end position="122"/>
    </location>
</feature>
<dbReference type="GO" id="GO:0005886">
    <property type="term" value="C:plasma membrane"/>
    <property type="evidence" value="ECO:0007669"/>
    <property type="project" value="TreeGrafter"/>
</dbReference>
<dbReference type="GO" id="GO:0090158">
    <property type="term" value="P:endoplasmic reticulum membrane organization"/>
    <property type="evidence" value="ECO:0007669"/>
    <property type="project" value="TreeGrafter"/>
</dbReference>
<gene>
    <name evidence="9" type="ORF">BJG266_LOCUS2470</name>
    <name evidence="10" type="ORF">QVE165_LOCUS37139</name>
</gene>
<keyword evidence="11" id="KW-1185">Reference proteome</keyword>
<evidence type="ECO:0000256" key="4">
    <source>
        <dbReference type="ARBA" id="ARBA00022989"/>
    </source>
</evidence>
<dbReference type="EMBL" id="CAJNOM010000382">
    <property type="protein sequence ID" value="CAF1406206.1"/>
    <property type="molecule type" value="Genomic_DNA"/>
</dbReference>
<feature type="region of interest" description="Disordered" evidence="6">
    <location>
        <begin position="130"/>
        <end position="206"/>
    </location>
</feature>
<protein>
    <recommendedName>
        <fullName evidence="8">MSP domain-containing protein</fullName>
    </recommendedName>
</protein>
<dbReference type="InterPro" id="IPR008962">
    <property type="entry name" value="PapD-like_sf"/>
</dbReference>
<dbReference type="EMBL" id="CAJNOI010000006">
    <property type="protein sequence ID" value="CAF0751524.1"/>
    <property type="molecule type" value="Genomic_DNA"/>
</dbReference>
<dbReference type="PROSITE" id="PS50202">
    <property type="entry name" value="MSP"/>
    <property type="match status" value="1"/>
</dbReference>
<dbReference type="PANTHER" id="PTHR10809">
    <property type="entry name" value="VESICLE-ASSOCIATED MEMBRANE PROTEIN-ASSOCIATED PROTEIN"/>
    <property type="match status" value="1"/>
</dbReference>
<dbReference type="InterPro" id="IPR000535">
    <property type="entry name" value="MSP_dom"/>
</dbReference>
<reference evidence="10" key="1">
    <citation type="submission" date="2021-02" db="EMBL/GenBank/DDBJ databases">
        <authorList>
            <person name="Nowell W R."/>
        </authorList>
    </citation>
    <scope>NUCLEOTIDE SEQUENCE</scope>
</reference>
<evidence type="ECO:0000313" key="11">
    <source>
        <dbReference type="Proteomes" id="UP000663832"/>
    </source>
</evidence>
<comment type="subcellular location">
    <subcellularLocation>
        <location evidence="1">Membrane</location>
        <topology evidence="1">Single-pass type IV membrane protein</topology>
    </subcellularLocation>
</comment>
<dbReference type="GO" id="GO:0033149">
    <property type="term" value="F:FFAT motif binding"/>
    <property type="evidence" value="ECO:0007669"/>
    <property type="project" value="TreeGrafter"/>
</dbReference>
<comment type="similarity">
    <text evidence="2">Belongs to the VAMP-associated protein (VAP) (TC 9.B.17) family.</text>
</comment>
<feature type="transmembrane region" description="Helical" evidence="7">
    <location>
        <begin position="279"/>
        <end position="299"/>
    </location>
</feature>
<keyword evidence="4 7" id="KW-1133">Transmembrane helix</keyword>
<dbReference type="GO" id="GO:0061817">
    <property type="term" value="P:endoplasmic reticulum-plasma membrane tethering"/>
    <property type="evidence" value="ECO:0007669"/>
    <property type="project" value="TreeGrafter"/>
</dbReference>
<dbReference type="AlphaFoldDB" id="A0A815LMH5"/>
<name>A0A815LMH5_9BILA</name>
<accession>A0A815LMH5</accession>
<dbReference type="Proteomes" id="UP000663832">
    <property type="component" value="Unassembled WGS sequence"/>
</dbReference>
<evidence type="ECO:0000256" key="5">
    <source>
        <dbReference type="ARBA" id="ARBA00023136"/>
    </source>
</evidence>
<evidence type="ECO:0000313" key="9">
    <source>
        <dbReference type="EMBL" id="CAF0751524.1"/>
    </source>
</evidence>
<comment type="caution">
    <text evidence="10">The sequence shown here is derived from an EMBL/GenBank/DDBJ whole genome shotgun (WGS) entry which is preliminary data.</text>
</comment>
<keyword evidence="5 7" id="KW-0472">Membrane</keyword>
<sequence>MTLELIPNGDLIFKGPFTAVSTTALKLSNSGNERLAYKIKTTAPKRYCVKPNSGFLDPQGMANIQVMLQPHAAGQQDDRSKHKFMVQWVAVPSNYNEDVDNFWKQDLTKLNVHDSKLKCVFADEAPAAVVPNDSFGNRDSDAPSTRANESTNVIENRTQQQNTKNENLTSSTLNQKSATHTSRDTNLAQTQYQDRPQDTGNDSNKSHLKQELDRLKDENESLKVRIVRPFLIFERIKQQDLRQRNVGNDRVDNPVVDRFKPNQQQKGLVLFGITLTEQLVLVAFVVALIFGFSLGYFLFSCGN</sequence>
<dbReference type="InterPro" id="IPR013783">
    <property type="entry name" value="Ig-like_fold"/>
</dbReference>
<dbReference type="Proteomes" id="UP000663877">
    <property type="component" value="Unassembled WGS sequence"/>
</dbReference>
<dbReference type="InterPro" id="IPR016763">
    <property type="entry name" value="VAP"/>
</dbReference>
<dbReference type="OrthoDB" id="264603at2759"/>
<evidence type="ECO:0000259" key="8">
    <source>
        <dbReference type="PROSITE" id="PS50202"/>
    </source>
</evidence>
<dbReference type="PANTHER" id="PTHR10809:SF6">
    <property type="entry name" value="AT11025P-RELATED"/>
    <property type="match status" value="1"/>
</dbReference>
<proteinExistence type="inferred from homology"/>